<evidence type="ECO:0000256" key="1">
    <source>
        <dbReference type="SAM" id="MobiDB-lite"/>
    </source>
</evidence>
<evidence type="ECO:0000313" key="2">
    <source>
        <dbReference type="EMBL" id="KAJ8408679.1"/>
    </source>
</evidence>
<dbReference type="AlphaFoldDB" id="A0AAD7STV5"/>
<comment type="caution">
    <text evidence="2">The sequence shown here is derived from an EMBL/GenBank/DDBJ whole genome shotgun (WGS) entry which is preliminary data.</text>
</comment>
<protein>
    <submittedName>
        <fullName evidence="2">Uncharacterized protein</fullName>
    </submittedName>
</protein>
<organism evidence="2 3">
    <name type="scientific">Aldrovandia affinis</name>
    <dbReference type="NCBI Taxonomy" id="143900"/>
    <lineage>
        <taxon>Eukaryota</taxon>
        <taxon>Metazoa</taxon>
        <taxon>Chordata</taxon>
        <taxon>Craniata</taxon>
        <taxon>Vertebrata</taxon>
        <taxon>Euteleostomi</taxon>
        <taxon>Actinopterygii</taxon>
        <taxon>Neopterygii</taxon>
        <taxon>Teleostei</taxon>
        <taxon>Notacanthiformes</taxon>
        <taxon>Halosauridae</taxon>
        <taxon>Aldrovandia</taxon>
    </lineage>
</organism>
<gene>
    <name evidence="2" type="ORF">AAFF_G00253140</name>
</gene>
<evidence type="ECO:0000313" key="3">
    <source>
        <dbReference type="Proteomes" id="UP001221898"/>
    </source>
</evidence>
<keyword evidence="3" id="KW-1185">Reference proteome</keyword>
<accession>A0AAD7STV5</accession>
<feature type="compositionally biased region" description="Basic residues" evidence="1">
    <location>
        <begin position="16"/>
        <end position="26"/>
    </location>
</feature>
<name>A0AAD7STV5_9TELE</name>
<feature type="compositionally biased region" description="Basic and acidic residues" evidence="1">
    <location>
        <begin position="33"/>
        <end position="44"/>
    </location>
</feature>
<reference evidence="2" key="1">
    <citation type="journal article" date="2023" name="Science">
        <title>Genome structures resolve the early diversification of teleost fishes.</title>
        <authorList>
            <person name="Parey E."/>
            <person name="Louis A."/>
            <person name="Montfort J."/>
            <person name="Bouchez O."/>
            <person name="Roques C."/>
            <person name="Iampietro C."/>
            <person name="Lluch J."/>
            <person name="Castinel A."/>
            <person name="Donnadieu C."/>
            <person name="Desvignes T."/>
            <person name="Floi Bucao C."/>
            <person name="Jouanno E."/>
            <person name="Wen M."/>
            <person name="Mejri S."/>
            <person name="Dirks R."/>
            <person name="Jansen H."/>
            <person name="Henkel C."/>
            <person name="Chen W.J."/>
            <person name="Zahm M."/>
            <person name="Cabau C."/>
            <person name="Klopp C."/>
            <person name="Thompson A.W."/>
            <person name="Robinson-Rechavi M."/>
            <person name="Braasch I."/>
            <person name="Lecointre G."/>
            <person name="Bobe J."/>
            <person name="Postlethwait J.H."/>
            <person name="Berthelot C."/>
            <person name="Roest Crollius H."/>
            <person name="Guiguen Y."/>
        </authorList>
    </citation>
    <scope>NUCLEOTIDE SEQUENCE</scope>
    <source>
        <strain evidence="2">NC1722</strain>
    </source>
</reference>
<proteinExistence type="predicted"/>
<feature type="region of interest" description="Disordered" evidence="1">
    <location>
        <begin position="1"/>
        <end position="82"/>
    </location>
</feature>
<dbReference type="EMBL" id="JAINUG010000034">
    <property type="protein sequence ID" value="KAJ8408679.1"/>
    <property type="molecule type" value="Genomic_DNA"/>
</dbReference>
<sequence length="90" mass="9782">MSDRFNSASSASSPRKAGRLHSRIKSRVAAEPGSKEEVSAEKKNKIPFKSSGVHNKRAQRSARETEALARPPRPAARAARGLPQLLCFIS</sequence>
<dbReference type="Proteomes" id="UP001221898">
    <property type="component" value="Unassembled WGS sequence"/>
</dbReference>